<organism evidence="1">
    <name type="scientific">Oppiella nova</name>
    <dbReference type="NCBI Taxonomy" id="334625"/>
    <lineage>
        <taxon>Eukaryota</taxon>
        <taxon>Metazoa</taxon>
        <taxon>Ecdysozoa</taxon>
        <taxon>Arthropoda</taxon>
        <taxon>Chelicerata</taxon>
        <taxon>Arachnida</taxon>
        <taxon>Acari</taxon>
        <taxon>Acariformes</taxon>
        <taxon>Sarcoptiformes</taxon>
        <taxon>Oribatida</taxon>
        <taxon>Brachypylina</taxon>
        <taxon>Oppioidea</taxon>
        <taxon>Oppiidae</taxon>
        <taxon>Oppiella</taxon>
    </lineage>
</organism>
<dbReference type="Proteomes" id="UP000728032">
    <property type="component" value="Unassembled WGS sequence"/>
</dbReference>
<dbReference type="EMBL" id="CAJPVJ010054693">
    <property type="protein sequence ID" value="CAG2183527.1"/>
    <property type="molecule type" value="Genomic_DNA"/>
</dbReference>
<accession>A0A7R9MUD9</accession>
<protein>
    <submittedName>
        <fullName evidence="1">Uncharacterized protein</fullName>
    </submittedName>
</protein>
<reference evidence="1" key="1">
    <citation type="submission" date="2020-11" db="EMBL/GenBank/DDBJ databases">
        <authorList>
            <person name="Tran Van P."/>
        </authorList>
    </citation>
    <scope>NUCLEOTIDE SEQUENCE</scope>
</reference>
<dbReference type="AlphaFoldDB" id="A0A7R9MUD9"/>
<sequence length="87" mass="9813">MFVNHMNFMTSSAEESDDHLNKEWLNRLPIRPGMVQFSINKPHTLSAPEASGRSKRRSGATRLMTELVQDVCPSVSDWVARSEALDP</sequence>
<gene>
    <name evidence="1" type="ORF">ONB1V03_LOCUS22947</name>
</gene>
<evidence type="ECO:0000313" key="1">
    <source>
        <dbReference type="EMBL" id="CAD7666561.1"/>
    </source>
</evidence>
<proteinExistence type="predicted"/>
<keyword evidence="2" id="KW-1185">Reference proteome</keyword>
<feature type="non-terminal residue" evidence="1">
    <location>
        <position position="1"/>
    </location>
</feature>
<dbReference type="EMBL" id="OC969518">
    <property type="protein sequence ID" value="CAD7666561.1"/>
    <property type="molecule type" value="Genomic_DNA"/>
</dbReference>
<name>A0A7R9MUD9_9ACAR</name>
<evidence type="ECO:0000313" key="2">
    <source>
        <dbReference type="Proteomes" id="UP000728032"/>
    </source>
</evidence>